<feature type="signal peptide" evidence="1">
    <location>
        <begin position="1"/>
        <end position="21"/>
    </location>
</feature>
<dbReference type="InterPro" id="IPR024655">
    <property type="entry name" value="Asl1_glyco_hydro_catalytic"/>
</dbReference>
<dbReference type="InterPro" id="IPR053183">
    <property type="entry name" value="ASL1"/>
</dbReference>
<dbReference type="OrthoDB" id="43654at2759"/>
<keyword evidence="4" id="KW-1185">Reference proteome</keyword>
<dbReference type="GO" id="GO:0009277">
    <property type="term" value="C:fungal-type cell wall"/>
    <property type="evidence" value="ECO:0007669"/>
    <property type="project" value="TreeGrafter"/>
</dbReference>
<gene>
    <name evidence="3" type="ORF">Moror_12465</name>
</gene>
<protein>
    <submittedName>
        <fullName evidence="3">Glycosyl hydrolase 53 domain-containing protein</fullName>
    </submittedName>
</protein>
<organism evidence="3 4">
    <name type="scientific">Moniliophthora roreri (strain MCA 2997)</name>
    <name type="common">Cocoa frosty pod rot fungus</name>
    <name type="synonym">Crinipellis roreri</name>
    <dbReference type="NCBI Taxonomy" id="1381753"/>
    <lineage>
        <taxon>Eukaryota</taxon>
        <taxon>Fungi</taxon>
        <taxon>Dikarya</taxon>
        <taxon>Basidiomycota</taxon>
        <taxon>Agaricomycotina</taxon>
        <taxon>Agaricomycetes</taxon>
        <taxon>Agaricomycetidae</taxon>
        <taxon>Agaricales</taxon>
        <taxon>Marasmiineae</taxon>
        <taxon>Marasmiaceae</taxon>
        <taxon>Moniliophthora</taxon>
    </lineage>
</organism>
<dbReference type="GO" id="GO:0071966">
    <property type="term" value="P:fungal-type cell wall polysaccharide metabolic process"/>
    <property type="evidence" value="ECO:0007669"/>
    <property type="project" value="TreeGrafter"/>
</dbReference>
<dbReference type="PANTHER" id="PTHR34154:SF3">
    <property type="entry name" value="ALKALI-SENSITIVE LINKAGE PROTEIN 1"/>
    <property type="match status" value="1"/>
</dbReference>
<keyword evidence="3" id="KW-0378">Hydrolase</keyword>
<evidence type="ECO:0000259" key="2">
    <source>
        <dbReference type="Pfam" id="PF11790"/>
    </source>
</evidence>
<dbReference type="HOGENOM" id="CLU_040908_6_2_1"/>
<dbReference type="SUPFAM" id="SSF51445">
    <property type="entry name" value="(Trans)glycosidases"/>
    <property type="match status" value="1"/>
</dbReference>
<dbReference type="GO" id="GO:0016787">
    <property type="term" value="F:hydrolase activity"/>
    <property type="evidence" value="ECO:0007669"/>
    <property type="project" value="UniProtKB-KW"/>
</dbReference>
<sequence>MFFRAQSAILFVLIAIGHSMAKNLKRGLTFASNSPNDISKANDTSSVISWQYNWGTSPPAYLASSGIPYVPMQWGAGDIANLSGAVKAQNAKIVLAFNEPDLSSQSNLSPSDASNLWQQYIQPLRSSGIRLGAPAVTNAPSGRSWLAEFLGQCPACQPDFIALHWYGEGIGAFYDYIWSMHGQFPNYPIWITEFASTSSDDAVVRDFLDQAIRYLDTLDFIERYAWFGFFVRITLPRLQWNLPHALEMQRKESGSHYNLLDERGELNDLGHIYLYN</sequence>
<evidence type="ECO:0000256" key="1">
    <source>
        <dbReference type="SAM" id="SignalP"/>
    </source>
</evidence>
<dbReference type="Proteomes" id="UP000017559">
    <property type="component" value="Unassembled WGS sequence"/>
</dbReference>
<proteinExistence type="predicted"/>
<name>V2XSB3_MONRO</name>
<keyword evidence="1" id="KW-0732">Signal</keyword>
<dbReference type="AlphaFoldDB" id="V2XSB3"/>
<evidence type="ECO:0000313" key="4">
    <source>
        <dbReference type="Proteomes" id="UP000017559"/>
    </source>
</evidence>
<dbReference type="Gene3D" id="3.20.20.80">
    <property type="entry name" value="Glycosidases"/>
    <property type="match status" value="1"/>
</dbReference>
<evidence type="ECO:0000313" key="3">
    <source>
        <dbReference type="EMBL" id="ESK95736.1"/>
    </source>
</evidence>
<accession>V2XSB3</accession>
<dbReference type="EMBL" id="AWSO01000063">
    <property type="protein sequence ID" value="ESK95736.1"/>
    <property type="molecule type" value="Genomic_DNA"/>
</dbReference>
<feature type="domain" description="Asl1-like glycosyl hydrolase catalytic" evidence="2">
    <location>
        <begin position="30"/>
        <end position="273"/>
    </location>
</feature>
<dbReference type="PANTHER" id="PTHR34154">
    <property type="entry name" value="ALKALI-SENSITIVE LINKAGE PROTEIN 1"/>
    <property type="match status" value="1"/>
</dbReference>
<comment type="caution">
    <text evidence="3">The sequence shown here is derived from an EMBL/GenBank/DDBJ whole genome shotgun (WGS) entry which is preliminary data.</text>
</comment>
<dbReference type="InterPro" id="IPR017853">
    <property type="entry name" value="GH"/>
</dbReference>
<dbReference type="Pfam" id="PF11790">
    <property type="entry name" value="Glyco_hydro_cc"/>
    <property type="match status" value="1"/>
</dbReference>
<reference evidence="3 4" key="1">
    <citation type="journal article" date="2014" name="BMC Genomics">
        <title>Genome and secretome analysis of the hemibiotrophic fungal pathogen, Moniliophthora roreri, which causes frosty pod rot disease of cacao: mechanisms of the biotrophic and necrotrophic phases.</title>
        <authorList>
            <person name="Meinhardt L.W."/>
            <person name="Costa G.G.L."/>
            <person name="Thomazella D.P.T."/>
            <person name="Teixeira P.J.P.L."/>
            <person name="Carazzolle M.F."/>
            <person name="Schuster S.C."/>
            <person name="Carlson J.E."/>
            <person name="Guiltinan M.J."/>
            <person name="Mieczkowski P."/>
            <person name="Farmer A."/>
            <person name="Ramaraj T."/>
            <person name="Crozier J."/>
            <person name="Davis R.E."/>
            <person name="Shao J."/>
            <person name="Melnick R.L."/>
            <person name="Pereira G.A.G."/>
            <person name="Bailey B.A."/>
        </authorList>
    </citation>
    <scope>NUCLEOTIDE SEQUENCE [LARGE SCALE GENOMIC DNA]</scope>
    <source>
        <strain evidence="3 4">MCA 2997</strain>
    </source>
</reference>
<dbReference type="KEGG" id="mrr:Moror_12465"/>
<feature type="chain" id="PRO_5004712470" evidence="1">
    <location>
        <begin position="22"/>
        <end position="276"/>
    </location>
</feature>